<keyword evidence="3" id="KW-0804">Transcription</keyword>
<keyword evidence="1" id="KW-0805">Transcription regulation</keyword>
<keyword evidence="6" id="KW-1185">Reference proteome</keyword>
<dbReference type="SUPFAM" id="SSF51206">
    <property type="entry name" value="cAMP-binding domain-like"/>
    <property type="match status" value="1"/>
</dbReference>
<dbReference type="GO" id="GO:0003677">
    <property type="term" value="F:DNA binding"/>
    <property type="evidence" value="ECO:0007669"/>
    <property type="project" value="UniProtKB-KW"/>
</dbReference>
<dbReference type="GO" id="GO:0006355">
    <property type="term" value="P:regulation of DNA-templated transcription"/>
    <property type="evidence" value="ECO:0007669"/>
    <property type="project" value="InterPro"/>
</dbReference>
<dbReference type="InterPro" id="IPR012318">
    <property type="entry name" value="HTH_CRP"/>
</dbReference>
<evidence type="ECO:0000256" key="3">
    <source>
        <dbReference type="ARBA" id="ARBA00023163"/>
    </source>
</evidence>
<gene>
    <name evidence="5" type="ORF">NIES593_02065</name>
</gene>
<dbReference type="PROSITE" id="PS51063">
    <property type="entry name" value="HTH_CRP_2"/>
    <property type="match status" value="1"/>
</dbReference>
<comment type="caution">
    <text evidence="5">The sequence shown here is derived from an EMBL/GenBank/DDBJ whole genome shotgun (WGS) entry which is preliminary data.</text>
</comment>
<dbReference type="CDD" id="cd00092">
    <property type="entry name" value="HTH_CRP"/>
    <property type="match status" value="1"/>
</dbReference>
<dbReference type="PRINTS" id="PR00034">
    <property type="entry name" value="HTHCRP"/>
</dbReference>
<dbReference type="Proteomes" id="UP000186868">
    <property type="component" value="Unassembled WGS sequence"/>
</dbReference>
<dbReference type="OrthoDB" id="581549at2"/>
<feature type="domain" description="HTH crp-type" evidence="4">
    <location>
        <begin position="110"/>
        <end position="184"/>
    </location>
</feature>
<evidence type="ECO:0000313" key="6">
    <source>
        <dbReference type="Proteomes" id="UP000186868"/>
    </source>
</evidence>
<keyword evidence="2" id="KW-0238">DNA-binding</keyword>
<dbReference type="Pfam" id="PF13545">
    <property type="entry name" value="HTH_Crp_2"/>
    <property type="match status" value="1"/>
</dbReference>
<sequence length="200" mass="23363">MQTTLANGKRLHTFKPRDLIPLMRDVIWFLQQGAVKTLTWNEEGTLITLGYWGTGDVVGQPFSQIVPYQIQCLTRVKAACISLHQWNWSSDAVRRHIQQTEELLYILRSDRIPQRLFKILIWLAQKFGRKVQQGQLIELPLTHQELAEVAGTTRVTVTKLLNQFERKGTIYRPYRHAIVVRSSNPYYQAEFDRNKIETMP</sequence>
<dbReference type="AlphaFoldDB" id="A0A1U7HTI7"/>
<reference evidence="5 6" key="1">
    <citation type="submission" date="2016-11" db="EMBL/GenBank/DDBJ databases">
        <title>Draft Genome Sequences of Nine Cyanobacterial Strains from Diverse Habitats.</title>
        <authorList>
            <person name="Zhu T."/>
            <person name="Hou S."/>
            <person name="Lu X."/>
            <person name="Hess W.R."/>
        </authorList>
    </citation>
    <scope>NUCLEOTIDE SEQUENCE [LARGE SCALE GENOMIC DNA]</scope>
    <source>
        <strain evidence="5 6">NIES-593</strain>
    </source>
</reference>
<evidence type="ECO:0000313" key="5">
    <source>
        <dbReference type="EMBL" id="OKH26845.1"/>
    </source>
</evidence>
<organism evidence="5 6">
    <name type="scientific">Hydrococcus rivularis NIES-593</name>
    <dbReference type="NCBI Taxonomy" id="1921803"/>
    <lineage>
        <taxon>Bacteria</taxon>
        <taxon>Bacillati</taxon>
        <taxon>Cyanobacteriota</taxon>
        <taxon>Cyanophyceae</taxon>
        <taxon>Pleurocapsales</taxon>
        <taxon>Hydrococcaceae</taxon>
        <taxon>Hydrococcus</taxon>
    </lineage>
</organism>
<evidence type="ECO:0000256" key="2">
    <source>
        <dbReference type="ARBA" id="ARBA00023125"/>
    </source>
</evidence>
<proteinExistence type="predicted"/>
<dbReference type="InterPro" id="IPR018490">
    <property type="entry name" value="cNMP-bd_dom_sf"/>
</dbReference>
<dbReference type="EMBL" id="MRCB01000001">
    <property type="protein sequence ID" value="OKH26845.1"/>
    <property type="molecule type" value="Genomic_DNA"/>
</dbReference>
<dbReference type="InterPro" id="IPR036390">
    <property type="entry name" value="WH_DNA-bd_sf"/>
</dbReference>
<dbReference type="RefSeq" id="WP_073597975.1">
    <property type="nucleotide sequence ID" value="NZ_MRCB01000001.1"/>
</dbReference>
<evidence type="ECO:0000259" key="4">
    <source>
        <dbReference type="PROSITE" id="PS51063"/>
    </source>
</evidence>
<dbReference type="InterPro" id="IPR036388">
    <property type="entry name" value="WH-like_DNA-bd_sf"/>
</dbReference>
<protein>
    <submittedName>
        <fullName evidence="5">Crp/Fnr family transcriptional regulator</fullName>
    </submittedName>
</protein>
<accession>A0A1U7HTI7</accession>
<name>A0A1U7HTI7_9CYAN</name>
<dbReference type="STRING" id="1921803.NIES593_02065"/>
<dbReference type="SUPFAM" id="SSF46785">
    <property type="entry name" value="Winged helix' DNA-binding domain"/>
    <property type="match status" value="1"/>
</dbReference>
<evidence type="ECO:0000256" key="1">
    <source>
        <dbReference type="ARBA" id="ARBA00023015"/>
    </source>
</evidence>
<dbReference type="Gene3D" id="1.10.10.10">
    <property type="entry name" value="Winged helix-like DNA-binding domain superfamily/Winged helix DNA-binding domain"/>
    <property type="match status" value="1"/>
</dbReference>
<dbReference type="SMART" id="SM00419">
    <property type="entry name" value="HTH_CRP"/>
    <property type="match status" value="1"/>
</dbReference>